<dbReference type="GO" id="GO:0000723">
    <property type="term" value="P:telomere maintenance"/>
    <property type="evidence" value="ECO:0007669"/>
    <property type="project" value="InterPro"/>
</dbReference>
<accession>A0AAV4EAL5</accession>
<comment type="catalytic activity">
    <reaction evidence="1">
        <text>ATP + H2O = ADP + phosphate + H(+)</text>
        <dbReference type="Rhea" id="RHEA:13065"/>
        <dbReference type="ChEBI" id="CHEBI:15377"/>
        <dbReference type="ChEBI" id="CHEBI:15378"/>
        <dbReference type="ChEBI" id="CHEBI:30616"/>
        <dbReference type="ChEBI" id="CHEBI:43474"/>
        <dbReference type="ChEBI" id="CHEBI:456216"/>
        <dbReference type="EC" id="5.6.2.3"/>
    </reaction>
</comment>
<name>A0AAV4EAL5_9GAST</name>
<protein>
    <recommendedName>
        <fullName evidence="1">ATP-dependent DNA helicase</fullName>
        <ecNumber evidence="1">5.6.2.3</ecNumber>
    </recommendedName>
</protein>
<feature type="domain" description="DNA helicase Pif1-like DEAD-box helicase" evidence="2">
    <location>
        <begin position="29"/>
        <end position="154"/>
    </location>
</feature>
<reference evidence="3 4" key="1">
    <citation type="journal article" date="2021" name="Elife">
        <title>Chloroplast acquisition without the gene transfer in kleptoplastic sea slugs, Plakobranchus ocellatus.</title>
        <authorList>
            <person name="Maeda T."/>
            <person name="Takahashi S."/>
            <person name="Yoshida T."/>
            <person name="Shimamura S."/>
            <person name="Takaki Y."/>
            <person name="Nagai Y."/>
            <person name="Toyoda A."/>
            <person name="Suzuki Y."/>
            <person name="Arimoto A."/>
            <person name="Ishii H."/>
            <person name="Satoh N."/>
            <person name="Nishiyama T."/>
            <person name="Hasebe M."/>
            <person name="Maruyama T."/>
            <person name="Minagawa J."/>
            <person name="Obokata J."/>
            <person name="Shigenobu S."/>
        </authorList>
    </citation>
    <scope>NUCLEOTIDE SEQUENCE [LARGE SCALE GENOMIC DNA]</scope>
</reference>
<dbReference type="GO" id="GO:0043139">
    <property type="term" value="F:5'-3' DNA helicase activity"/>
    <property type="evidence" value="ECO:0007669"/>
    <property type="project" value="UniProtKB-EC"/>
</dbReference>
<evidence type="ECO:0000256" key="1">
    <source>
        <dbReference type="RuleBase" id="RU363044"/>
    </source>
</evidence>
<keyword evidence="1" id="KW-0378">Hydrolase</keyword>
<keyword evidence="1" id="KW-0234">DNA repair</keyword>
<dbReference type="InterPro" id="IPR027417">
    <property type="entry name" value="P-loop_NTPase"/>
</dbReference>
<dbReference type="AlphaFoldDB" id="A0AAV4EAL5"/>
<evidence type="ECO:0000259" key="2">
    <source>
        <dbReference type="Pfam" id="PF05970"/>
    </source>
</evidence>
<organism evidence="3 4">
    <name type="scientific">Elysia marginata</name>
    <dbReference type="NCBI Taxonomy" id="1093978"/>
    <lineage>
        <taxon>Eukaryota</taxon>
        <taxon>Metazoa</taxon>
        <taxon>Spiralia</taxon>
        <taxon>Lophotrochozoa</taxon>
        <taxon>Mollusca</taxon>
        <taxon>Gastropoda</taxon>
        <taxon>Heterobranchia</taxon>
        <taxon>Euthyneura</taxon>
        <taxon>Panpulmonata</taxon>
        <taxon>Sacoglossa</taxon>
        <taxon>Placobranchoidea</taxon>
        <taxon>Plakobranchidae</taxon>
        <taxon>Elysia</taxon>
    </lineage>
</organism>
<keyword evidence="4" id="KW-1185">Reference proteome</keyword>
<keyword evidence="1" id="KW-0547">Nucleotide-binding</keyword>
<comment type="caution">
    <text evidence="3">The sequence shown here is derived from an EMBL/GenBank/DDBJ whole genome shotgun (WGS) entry which is preliminary data.</text>
</comment>
<dbReference type="GO" id="GO:0006281">
    <property type="term" value="P:DNA repair"/>
    <property type="evidence" value="ECO:0007669"/>
    <property type="project" value="UniProtKB-KW"/>
</dbReference>
<keyword evidence="1 3" id="KW-0347">Helicase</keyword>
<evidence type="ECO:0000313" key="4">
    <source>
        <dbReference type="Proteomes" id="UP000762676"/>
    </source>
</evidence>
<dbReference type="GO" id="GO:0006310">
    <property type="term" value="P:DNA recombination"/>
    <property type="evidence" value="ECO:0007669"/>
    <property type="project" value="UniProtKB-KW"/>
</dbReference>
<dbReference type="Gene3D" id="3.40.50.300">
    <property type="entry name" value="P-loop containing nucleotide triphosphate hydrolases"/>
    <property type="match status" value="1"/>
</dbReference>
<dbReference type="PANTHER" id="PTHR10492">
    <property type="match status" value="1"/>
</dbReference>
<comment type="cofactor">
    <cofactor evidence="1">
        <name>Mg(2+)</name>
        <dbReference type="ChEBI" id="CHEBI:18420"/>
    </cofactor>
</comment>
<dbReference type="EMBL" id="BMAT01000024">
    <property type="protein sequence ID" value="GFR57678.1"/>
    <property type="molecule type" value="Genomic_DNA"/>
</dbReference>
<dbReference type="GO" id="GO:0016787">
    <property type="term" value="F:hydrolase activity"/>
    <property type="evidence" value="ECO:0007669"/>
    <property type="project" value="UniProtKB-KW"/>
</dbReference>
<evidence type="ECO:0000313" key="3">
    <source>
        <dbReference type="EMBL" id="GFR57678.1"/>
    </source>
</evidence>
<gene>
    <name evidence="3" type="ORF">ElyMa_000006900</name>
</gene>
<dbReference type="Proteomes" id="UP000762676">
    <property type="component" value="Unassembled WGS sequence"/>
</dbReference>
<dbReference type="PANTHER" id="PTHR10492:SF57">
    <property type="entry name" value="ATP-DEPENDENT DNA HELICASE"/>
    <property type="match status" value="1"/>
</dbReference>
<dbReference type="SUPFAM" id="SSF52540">
    <property type="entry name" value="P-loop containing nucleoside triphosphate hydrolases"/>
    <property type="match status" value="1"/>
</dbReference>
<proteinExistence type="inferred from homology"/>
<sequence length="165" mass="18408">MSERTTVGLRCQWRDRKDPQNQFNSCSSKIKEKFAIATALSGIAATLLTHGRTLHSRCKVPLNINETFMCSISLEEAIGILFQKADLLITDEISMGHKHVFEAIDRTMQDLRKNTSPFGGLTVLLAGDWRQILPVVRHGSRMDIVEATLKASYIVGFFALSSNVI</sequence>
<dbReference type="Pfam" id="PF05970">
    <property type="entry name" value="PIF1"/>
    <property type="match status" value="1"/>
</dbReference>
<keyword evidence="1" id="KW-0227">DNA damage</keyword>
<keyword evidence="1" id="KW-0233">DNA recombination</keyword>
<keyword evidence="1" id="KW-0067">ATP-binding</keyword>
<dbReference type="EC" id="5.6.2.3" evidence="1"/>
<dbReference type="GO" id="GO:0005524">
    <property type="term" value="F:ATP binding"/>
    <property type="evidence" value="ECO:0007669"/>
    <property type="project" value="UniProtKB-KW"/>
</dbReference>
<comment type="similarity">
    <text evidence="1">Belongs to the helicase family.</text>
</comment>
<dbReference type="InterPro" id="IPR010285">
    <property type="entry name" value="DNA_helicase_pif1-like_DEAD"/>
</dbReference>